<organism evidence="1 2">
    <name type="scientific">Viridothelium virens</name>
    <name type="common">Speckled blister lichen</name>
    <name type="synonym">Trypethelium virens</name>
    <dbReference type="NCBI Taxonomy" id="1048519"/>
    <lineage>
        <taxon>Eukaryota</taxon>
        <taxon>Fungi</taxon>
        <taxon>Dikarya</taxon>
        <taxon>Ascomycota</taxon>
        <taxon>Pezizomycotina</taxon>
        <taxon>Dothideomycetes</taxon>
        <taxon>Dothideomycetes incertae sedis</taxon>
        <taxon>Trypetheliales</taxon>
        <taxon>Trypetheliaceae</taxon>
        <taxon>Viridothelium</taxon>
    </lineage>
</organism>
<name>A0A6A6H7I7_VIRVR</name>
<reference evidence="1" key="1">
    <citation type="journal article" date="2020" name="Stud. Mycol.">
        <title>101 Dothideomycetes genomes: a test case for predicting lifestyles and emergence of pathogens.</title>
        <authorList>
            <person name="Haridas S."/>
            <person name="Albert R."/>
            <person name="Binder M."/>
            <person name="Bloem J."/>
            <person name="Labutti K."/>
            <person name="Salamov A."/>
            <person name="Andreopoulos B."/>
            <person name="Baker S."/>
            <person name="Barry K."/>
            <person name="Bills G."/>
            <person name="Bluhm B."/>
            <person name="Cannon C."/>
            <person name="Castanera R."/>
            <person name="Culley D."/>
            <person name="Daum C."/>
            <person name="Ezra D."/>
            <person name="Gonzalez J."/>
            <person name="Henrissat B."/>
            <person name="Kuo A."/>
            <person name="Liang C."/>
            <person name="Lipzen A."/>
            <person name="Lutzoni F."/>
            <person name="Magnuson J."/>
            <person name="Mondo S."/>
            <person name="Nolan M."/>
            <person name="Ohm R."/>
            <person name="Pangilinan J."/>
            <person name="Park H.-J."/>
            <person name="Ramirez L."/>
            <person name="Alfaro M."/>
            <person name="Sun H."/>
            <person name="Tritt A."/>
            <person name="Yoshinaga Y."/>
            <person name="Zwiers L.-H."/>
            <person name="Turgeon B."/>
            <person name="Goodwin S."/>
            <person name="Spatafora J."/>
            <person name="Crous P."/>
            <person name="Grigoriev I."/>
        </authorList>
    </citation>
    <scope>NUCLEOTIDE SEQUENCE</scope>
    <source>
        <strain evidence="1">Tuck. ex Michener</strain>
    </source>
</reference>
<evidence type="ECO:0000313" key="1">
    <source>
        <dbReference type="EMBL" id="KAF2233917.1"/>
    </source>
</evidence>
<gene>
    <name evidence="1" type="ORF">EV356DRAFT_182560</name>
</gene>
<dbReference type="Gene3D" id="3.80.10.10">
    <property type="entry name" value="Ribonuclease Inhibitor"/>
    <property type="match status" value="1"/>
</dbReference>
<protein>
    <recommendedName>
        <fullName evidence="3">F-box domain-containing protein</fullName>
    </recommendedName>
</protein>
<dbReference type="AlphaFoldDB" id="A0A6A6H7I7"/>
<dbReference type="InterPro" id="IPR032675">
    <property type="entry name" value="LRR_dom_sf"/>
</dbReference>
<accession>A0A6A6H7I7</accession>
<dbReference type="Proteomes" id="UP000800092">
    <property type="component" value="Unassembled WGS sequence"/>
</dbReference>
<evidence type="ECO:0008006" key="3">
    <source>
        <dbReference type="Google" id="ProtNLM"/>
    </source>
</evidence>
<keyword evidence="2" id="KW-1185">Reference proteome</keyword>
<proteinExistence type="predicted"/>
<sequence>MIYHGPLANVTALFVTLFSGHQEDKVEFGIFRGAIEMFPNLKHFSFGQPRTSWEHAGTHPDSLQIMCSDTSDSSQCLTCEHSRRLETFEVWVPYCPDLWLPHDESEKLLDWSSLTTLSLGYPRNLALFLSEAPNLKRLNLITTASDSFDELWNLCLINFPLLKDFRMNDVRAELSSESAGLPLIGSSNLRCFMWDVYLLPDTVSGWKWTEFATACPNLDTLGIFITTQAHADDWLTDILDALPNLKTLLLFVSCVVGDSSSSRPSGLLSRTPMAILRPGSTVAQACENFDLLQQQKVGCLLESVMFVHRVFPDKLTYRQYFEHSENFGFPGIRYSILGNSMLEVTRYGLRGEDIRVIDRKYGPWKPKPRSVSKTRI</sequence>
<dbReference type="EMBL" id="ML991802">
    <property type="protein sequence ID" value="KAF2233917.1"/>
    <property type="molecule type" value="Genomic_DNA"/>
</dbReference>
<evidence type="ECO:0000313" key="2">
    <source>
        <dbReference type="Proteomes" id="UP000800092"/>
    </source>
</evidence>